<sequence length="185" mass="20280">MIQINLVARIDDDKNSFLDLVYVAYKLKSAGITDFKVLFIGGVHKQSIYQNIVHLANLLDVESHIGFTMKAIPLAQLPEDVKQGYFLNYTVGAFVGYSAIESIDLGLRAIFLNGDKKLIGDMPKTAGMCPDLNSLIALITTLTQGKSAIDTKIDESNSQLKKSYFLTAAERSNLLSLLLPGNQPL</sequence>
<proteinExistence type="predicted"/>
<keyword evidence="2" id="KW-1185">Reference proteome</keyword>
<accession>A0A3S3XFI2</accession>
<name>A0A3S3XFI2_9SPHI</name>
<dbReference type="Proteomes" id="UP000286701">
    <property type="component" value="Unassembled WGS sequence"/>
</dbReference>
<evidence type="ECO:0000313" key="1">
    <source>
        <dbReference type="EMBL" id="RWY57325.1"/>
    </source>
</evidence>
<evidence type="ECO:0000313" key="2">
    <source>
        <dbReference type="Proteomes" id="UP000286701"/>
    </source>
</evidence>
<comment type="caution">
    <text evidence="1">The sequence shown here is derived from an EMBL/GenBank/DDBJ whole genome shotgun (WGS) entry which is preliminary data.</text>
</comment>
<reference evidence="1 2" key="1">
    <citation type="submission" date="2019-01" db="EMBL/GenBank/DDBJ databases">
        <title>Mucilaginibacter antarcticum sp. nov., isolated from antarctic soil.</title>
        <authorList>
            <person name="Yan Y.-Q."/>
            <person name="Du Z.-J."/>
        </authorList>
    </citation>
    <scope>NUCLEOTIDE SEQUENCE [LARGE SCALE GENOMIC DNA]</scope>
    <source>
        <strain evidence="1 2">F01003</strain>
    </source>
</reference>
<dbReference type="RefSeq" id="WP_128531831.1">
    <property type="nucleotide sequence ID" value="NZ_SBIW01000001.1"/>
</dbReference>
<protein>
    <recommendedName>
        <fullName evidence="3">Glycosyltransferase</fullName>
    </recommendedName>
</protein>
<organism evidence="1 2">
    <name type="scientific">Mucilaginibacter gilvus</name>
    <dbReference type="NCBI Taxonomy" id="2305909"/>
    <lineage>
        <taxon>Bacteria</taxon>
        <taxon>Pseudomonadati</taxon>
        <taxon>Bacteroidota</taxon>
        <taxon>Sphingobacteriia</taxon>
        <taxon>Sphingobacteriales</taxon>
        <taxon>Sphingobacteriaceae</taxon>
        <taxon>Mucilaginibacter</taxon>
    </lineage>
</organism>
<dbReference type="EMBL" id="SBIW01000001">
    <property type="protein sequence ID" value="RWY57325.1"/>
    <property type="molecule type" value="Genomic_DNA"/>
</dbReference>
<evidence type="ECO:0008006" key="3">
    <source>
        <dbReference type="Google" id="ProtNLM"/>
    </source>
</evidence>
<dbReference type="OrthoDB" id="797336at2"/>
<dbReference type="AlphaFoldDB" id="A0A3S3XFI2"/>
<gene>
    <name evidence="1" type="ORF">EPL05_01975</name>
</gene>